<keyword evidence="1" id="KW-1133">Transmembrane helix</keyword>
<feature type="transmembrane region" description="Helical" evidence="1">
    <location>
        <begin position="37"/>
        <end position="56"/>
    </location>
</feature>
<feature type="transmembrane region" description="Helical" evidence="1">
    <location>
        <begin position="6"/>
        <end position="25"/>
    </location>
</feature>
<dbReference type="AlphaFoldDB" id="A0A2H0X938"/>
<gene>
    <name evidence="3" type="ORF">COT51_03135</name>
</gene>
<dbReference type="EMBL" id="PEYV01000053">
    <property type="protein sequence ID" value="PIS21355.1"/>
    <property type="molecule type" value="Genomic_DNA"/>
</dbReference>
<sequence>MNHLPLTVCLVFAFTYLWIVIEFAKKPKKRRKTAIDALIFTIIIVLLFLFGPLIAISPIKPGYETRVEGTITIIYPNAFSPEADRFLETTKKAERNMYSIYQETYPVKIIWAKSSFDMMRFVGRSHGGAAGLAAIVVSPDRMDEGVLTHELSHRYLQQKVGKLGIFFPRWFDEGLATYLGHTDSMAKYTSDGIIRDALQKGLYQKDLSYWNGLIGYIHWLQDVRKRPMEIYSQSYFLIKYLADTYGEEKLKSLIEESKSARGFDEAFFRVYQLTVNDFHQSFLAAFKESHQMQGETNL</sequence>
<organism evidence="3 4">
    <name type="scientific">candidate division WWE3 bacterium CG08_land_8_20_14_0_20_41_15</name>
    <dbReference type="NCBI Taxonomy" id="1975086"/>
    <lineage>
        <taxon>Bacteria</taxon>
        <taxon>Katanobacteria</taxon>
    </lineage>
</organism>
<keyword evidence="1" id="KW-0472">Membrane</keyword>
<evidence type="ECO:0000259" key="2">
    <source>
        <dbReference type="Pfam" id="PF13485"/>
    </source>
</evidence>
<accession>A0A2H0X938</accession>
<keyword evidence="1" id="KW-0812">Transmembrane</keyword>
<feature type="domain" description="Peptidase MA-like" evidence="2">
    <location>
        <begin position="133"/>
        <end position="281"/>
    </location>
</feature>
<evidence type="ECO:0000256" key="1">
    <source>
        <dbReference type="SAM" id="Phobius"/>
    </source>
</evidence>
<dbReference type="SUPFAM" id="SSF55486">
    <property type="entry name" value="Metalloproteases ('zincins'), catalytic domain"/>
    <property type="match status" value="1"/>
</dbReference>
<dbReference type="Proteomes" id="UP000231098">
    <property type="component" value="Unassembled WGS sequence"/>
</dbReference>
<name>A0A2H0X938_UNCKA</name>
<dbReference type="InterPro" id="IPR039568">
    <property type="entry name" value="Peptidase_MA-like_dom"/>
</dbReference>
<reference evidence="4" key="1">
    <citation type="submission" date="2017-09" db="EMBL/GenBank/DDBJ databases">
        <title>Depth-based differentiation of microbial function through sediment-hosted aquifers and enrichment of novel symbionts in the deep terrestrial subsurface.</title>
        <authorList>
            <person name="Probst A.J."/>
            <person name="Ladd B."/>
            <person name="Jarett J.K."/>
            <person name="Geller-Mcgrath D.E."/>
            <person name="Sieber C.M.K."/>
            <person name="Emerson J.B."/>
            <person name="Anantharaman K."/>
            <person name="Thomas B.C."/>
            <person name="Malmstrom R."/>
            <person name="Stieglmeier M."/>
            <person name="Klingl A."/>
            <person name="Woyke T."/>
            <person name="Ryan C.M."/>
            <person name="Banfield J.F."/>
        </authorList>
    </citation>
    <scope>NUCLEOTIDE SEQUENCE [LARGE SCALE GENOMIC DNA]</scope>
</reference>
<comment type="caution">
    <text evidence="3">The sequence shown here is derived from an EMBL/GenBank/DDBJ whole genome shotgun (WGS) entry which is preliminary data.</text>
</comment>
<evidence type="ECO:0000313" key="3">
    <source>
        <dbReference type="EMBL" id="PIS21355.1"/>
    </source>
</evidence>
<proteinExistence type="predicted"/>
<evidence type="ECO:0000313" key="4">
    <source>
        <dbReference type="Proteomes" id="UP000231098"/>
    </source>
</evidence>
<dbReference type="Pfam" id="PF13485">
    <property type="entry name" value="Peptidase_MA_2"/>
    <property type="match status" value="1"/>
</dbReference>
<protein>
    <recommendedName>
        <fullName evidence="2">Peptidase MA-like domain-containing protein</fullName>
    </recommendedName>
</protein>